<keyword evidence="11" id="KW-0472">Membrane</keyword>
<dbReference type="Gene3D" id="3.40.50.720">
    <property type="entry name" value="NAD(P)-binding Rossmann-like Domain"/>
    <property type="match status" value="1"/>
</dbReference>
<organism evidence="12 13">
    <name type="scientific">Caenorhabditis bovis</name>
    <dbReference type="NCBI Taxonomy" id="2654633"/>
    <lineage>
        <taxon>Eukaryota</taxon>
        <taxon>Metazoa</taxon>
        <taxon>Ecdysozoa</taxon>
        <taxon>Nematoda</taxon>
        <taxon>Chromadorea</taxon>
        <taxon>Rhabditida</taxon>
        <taxon>Rhabditina</taxon>
        <taxon>Rhabditomorpha</taxon>
        <taxon>Rhabditoidea</taxon>
        <taxon>Rhabditidae</taxon>
        <taxon>Peloderinae</taxon>
        <taxon>Caenorhabditis</taxon>
    </lineage>
</organism>
<evidence type="ECO:0000256" key="8">
    <source>
        <dbReference type="ARBA" id="ARBA00023098"/>
    </source>
</evidence>
<keyword evidence="13" id="KW-1185">Reference proteome</keyword>
<comment type="pathway">
    <text evidence="2">Lipid metabolism; sphingolipid metabolism.</text>
</comment>
<dbReference type="EC" id="1.1.1.102" evidence="9"/>
<comment type="pathway">
    <text evidence="3">Sphingolipid metabolism.</text>
</comment>
<evidence type="ECO:0000256" key="5">
    <source>
        <dbReference type="ARBA" id="ARBA00022857"/>
    </source>
</evidence>
<feature type="transmembrane region" description="Helical" evidence="11">
    <location>
        <begin position="404"/>
        <end position="425"/>
    </location>
</feature>
<dbReference type="PANTHER" id="PTHR43550:SF3">
    <property type="entry name" value="3-KETODIHYDROSPHINGOSINE REDUCTASE"/>
    <property type="match status" value="1"/>
</dbReference>
<keyword evidence="8" id="KW-0443">Lipid metabolism</keyword>
<dbReference type="InterPro" id="IPR045022">
    <property type="entry name" value="KDSR-like"/>
</dbReference>
<comment type="subcellular location">
    <subcellularLocation>
        <location evidence="1">Endoplasmic reticulum</location>
    </subcellularLocation>
</comment>
<accession>A0A8S1F4S0</accession>
<dbReference type="Pfam" id="PF00106">
    <property type="entry name" value="adh_short"/>
    <property type="match status" value="1"/>
</dbReference>
<evidence type="ECO:0000313" key="12">
    <source>
        <dbReference type="EMBL" id="CAB3405692.1"/>
    </source>
</evidence>
<keyword evidence="4" id="KW-0256">Endoplasmic reticulum</keyword>
<evidence type="ECO:0000256" key="10">
    <source>
        <dbReference type="RuleBase" id="RU000363"/>
    </source>
</evidence>
<dbReference type="OrthoDB" id="37659at2759"/>
<feature type="transmembrane region" description="Helical" evidence="11">
    <location>
        <begin position="109"/>
        <end position="134"/>
    </location>
</feature>
<evidence type="ECO:0000256" key="7">
    <source>
        <dbReference type="ARBA" id="ARBA00023002"/>
    </source>
</evidence>
<keyword evidence="11" id="KW-1133">Transmembrane helix</keyword>
<gene>
    <name evidence="12" type="ORF">CBOVIS_LOCUS7858</name>
</gene>
<comment type="similarity">
    <text evidence="10">Belongs to the short-chain dehydrogenases/reductases (SDR) family.</text>
</comment>
<dbReference type="SUPFAM" id="SSF51735">
    <property type="entry name" value="NAD(P)-binding Rossmann-fold domains"/>
    <property type="match status" value="1"/>
</dbReference>
<sequence length="450" mass="50143">MGSNQIEADYTRLGVKIELPDKRSFTINQFEQFVNEAVREVFGTCGPIVKVSEYIESQNRGSVIATGSEIQQVWAALSSKGLFRGYRIAAHFHINRNRRVEFSLNKMGLVFLVFIPIIGFVIFLVGGLVLYFSLPSRRDFFFYKKHAVVTGGSKGIGFQLAAGLIERGCNVTIIARNVNDLKKACESLEELAIQRGQNQKVQWKSLDLTSNYEQIKKTFDESAAELGPIEILINNAGHSVQAPFSELPVDDFEKQMKINYLSAVYASRAVVEDMKSRKSGHISFVSSAAGQFAIFGYTAYSPTKFALRGFADALHMELLPYRVNVGVLYPPNTDTEGFKVEIETMPEETKLISDSAGLFTPKFVAEAHLNDIADGNYATTIGLDGWMLGNLTAGASPEKSLPRAIVQAMLAGIFRAITLVYLGYFNGIVKRCHRRKLTEEEEKRKARKRN</sequence>
<dbReference type="InterPro" id="IPR002347">
    <property type="entry name" value="SDR_fam"/>
</dbReference>
<dbReference type="FunFam" id="3.40.50.720:FF:000468">
    <property type="entry name" value="Short-chain dehydrogenase, putative"/>
    <property type="match status" value="1"/>
</dbReference>
<dbReference type="PRINTS" id="PR00080">
    <property type="entry name" value="SDRFAMILY"/>
</dbReference>
<name>A0A8S1F4S0_9PELO</name>
<dbReference type="EMBL" id="CADEPM010000005">
    <property type="protein sequence ID" value="CAB3405692.1"/>
    <property type="molecule type" value="Genomic_DNA"/>
</dbReference>
<keyword evidence="11" id="KW-0812">Transmembrane</keyword>
<evidence type="ECO:0000256" key="2">
    <source>
        <dbReference type="ARBA" id="ARBA00004760"/>
    </source>
</evidence>
<dbReference type="GO" id="GO:0006666">
    <property type="term" value="P:3-keto-sphinganine metabolic process"/>
    <property type="evidence" value="ECO:0007669"/>
    <property type="project" value="InterPro"/>
</dbReference>
<proteinExistence type="inferred from homology"/>
<dbReference type="GO" id="GO:0047560">
    <property type="term" value="F:3-dehydrosphinganine reductase activity"/>
    <property type="evidence" value="ECO:0007669"/>
    <property type="project" value="UniProtKB-EC"/>
</dbReference>
<dbReference type="PANTHER" id="PTHR43550">
    <property type="entry name" value="3-KETODIHYDROSPHINGOSINE REDUCTASE"/>
    <property type="match status" value="1"/>
</dbReference>
<evidence type="ECO:0000256" key="1">
    <source>
        <dbReference type="ARBA" id="ARBA00004240"/>
    </source>
</evidence>
<dbReference type="GO" id="GO:0030148">
    <property type="term" value="P:sphingolipid biosynthetic process"/>
    <property type="evidence" value="ECO:0007669"/>
    <property type="project" value="InterPro"/>
</dbReference>
<dbReference type="GO" id="GO:0005789">
    <property type="term" value="C:endoplasmic reticulum membrane"/>
    <property type="evidence" value="ECO:0007669"/>
    <property type="project" value="TreeGrafter"/>
</dbReference>
<dbReference type="InterPro" id="IPR036291">
    <property type="entry name" value="NAD(P)-bd_dom_sf"/>
</dbReference>
<keyword evidence="6" id="KW-0746">Sphingolipid metabolism</keyword>
<protein>
    <recommendedName>
        <fullName evidence="9">3-dehydrosphinganine reductase</fullName>
        <ecNumber evidence="9">1.1.1.102</ecNumber>
    </recommendedName>
</protein>
<dbReference type="Proteomes" id="UP000494206">
    <property type="component" value="Unassembled WGS sequence"/>
</dbReference>
<evidence type="ECO:0000256" key="4">
    <source>
        <dbReference type="ARBA" id="ARBA00022824"/>
    </source>
</evidence>
<dbReference type="AlphaFoldDB" id="A0A8S1F4S0"/>
<evidence type="ECO:0000256" key="3">
    <source>
        <dbReference type="ARBA" id="ARBA00004991"/>
    </source>
</evidence>
<evidence type="ECO:0000313" key="13">
    <source>
        <dbReference type="Proteomes" id="UP000494206"/>
    </source>
</evidence>
<evidence type="ECO:0000256" key="9">
    <source>
        <dbReference type="ARBA" id="ARBA00026112"/>
    </source>
</evidence>
<comment type="caution">
    <text evidence="12">The sequence shown here is derived from an EMBL/GenBank/DDBJ whole genome shotgun (WGS) entry which is preliminary data.</text>
</comment>
<dbReference type="CDD" id="cd08939">
    <property type="entry name" value="KDSR-like_SDR_c"/>
    <property type="match status" value="1"/>
</dbReference>
<evidence type="ECO:0000256" key="11">
    <source>
        <dbReference type="SAM" id="Phobius"/>
    </source>
</evidence>
<evidence type="ECO:0000256" key="6">
    <source>
        <dbReference type="ARBA" id="ARBA00022919"/>
    </source>
</evidence>
<reference evidence="12 13" key="1">
    <citation type="submission" date="2020-04" db="EMBL/GenBank/DDBJ databases">
        <authorList>
            <person name="Laetsch R D."/>
            <person name="Stevens L."/>
            <person name="Kumar S."/>
            <person name="Blaxter L. M."/>
        </authorList>
    </citation>
    <scope>NUCLEOTIDE SEQUENCE [LARGE SCALE GENOMIC DNA]</scope>
</reference>
<keyword evidence="5" id="KW-0521">NADP</keyword>
<dbReference type="PRINTS" id="PR00081">
    <property type="entry name" value="GDHRDH"/>
</dbReference>
<keyword evidence="7" id="KW-0560">Oxidoreductase</keyword>